<feature type="signal peptide" evidence="1">
    <location>
        <begin position="1"/>
        <end position="20"/>
    </location>
</feature>
<dbReference type="Proteomes" id="UP000823405">
    <property type="component" value="Unassembled WGS sequence"/>
</dbReference>
<protein>
    <submittedName>
        <fullName evidence="2">Uncharacterized protein</fullName>
    </submittedName>
</protein>
<evidence type="ECO:0000313" key="2">
    <source>
        <dbReference type="EMBL" id="KAG0282543.1"/>
    </source>
</evidence>
<feature type="chain" id="PRO_5040384060" evidence="1">
    <location>
        <begin position="21"/>
        <end position="82"/>
    </location>
</feature>
<organism evidence="2 3">
    <name type="scientific">Linnemannia gamsii</name>
    <dbReference type="NCBI Taxonomy" id="64522"/>
    <lineage>
        <taxon>Eukaryota</taxon>
        <taxon>Fungi</taxon>
        <taxon>Fungi incertae sedis</taxon>
        <taxon>Mucoromycota</taxon>
        <taxon>Mortierellomycotina</taxon>
        <taxon>Mortierellomycetes</taxon>
        <taxon>Mortierellales</taxon>
        <taxon>Mortierellaceae</taxon>
        <taxon>Linnemannia</taxon>
    </lineage>
</organism>
<reference evidence="2" key="1">
    <citation type="journal article" date="2020" name="Fungal Divers.">
        <title>Resolving the Mortierellaceae phylogeny through synthesis of multi-gene phylogenetics and phylogenomics.</title>
        <authorList>
            <person name="Vandepol N."/>
            <person name="Liber J."/>
            <person name="Desiro A."/>
            <person name="Na H."/>
            <person name="Kennedy M."/>
            <person name="Barry K."/>
            <person name="Grigoriev I.V."/>
            <person name="Miller A.N."/>
            <person name="O'Donnell K."/>
            <person name="Stajich J.E."/>
            <person name="Bonito G."/>
        </authorList>
    </citation>
    <scope>NUCLEOTIDE SEQUENCE</scope>
    <source>
        <strain evidence="2">NVP60</strain>
    </source>
</reference>
<accession>A0A9P6QQR2</accession>
<name>A0A9P6QQR2_9FUNG</name>
<evidence type="ECO:0000313" key="3">
    <source>
        <dbReference type="Proteomes" id="UP000823405"/>
    </source>
</evidence>
<comment type="caution">
    <text evidence="2">The sequence shown here is derived from an EMBL/GenBank/DDBJ whole genome shotgun (WGS) entry which is preliminary data.</text>
</comment>
<keyword evidence="1" id="KW-0732">Signal</keyword>
<dbReference type="EMBL" id="JAAAIN010004180">
    <property type="protein sequence ID" value="KAG0282543.1"/>
    <property type="molecule type" value="Genomic_DNA"/>
</dbReference>
<evidence type="ECO:0000256" key="1">
    <source>
        <dbReference type="SAM" id="SignalP"/>
    </source>
</evidence>
<gene>
    <name evidence="2" type="ORF">BGZ97_008949</name>
</gene>
<sequence length="82" mass="8805">MKSFAAIIFATVAVLAVTSAVPVPEDYDGTTTPGTLKDTRNQDCKKPIQKIFDDCRDTAVACNDAYQAANKICDTNFPTSIS</sequence>
<dbReference type="OrthoDB" id="10466388at2759"/>
<dbReference type="AlphaFoldDB" id="A0A9P6QQR2"/>
<proteinExistence type="predicted"/>
<keyword evidence="3" id="KW-1185">Reference proteome</keyword>